<keyword evidence="1" id="KW-1133">Transmembrane helix</keyword>
<protein>
    <recommendedName>
        <fullName evidence="4">TM2 domain-containing protein</fullName>
    </recommendedName>
</protein>
<evidence type="ECO:0008006" key="4">
    <source>
        <dbReference type="Google" id="ProtNLM"/>
    </source>
</evidence>
<keyword evidence="1" id="KW-0812">Transmembrane</keyword>
<dbReference type="EMBL" id="FO681348">
    <property type="protein sequence ID" value="CCV66345.1"/>
    <property type="molecule type" value="Genomic_DNA"/>
</dbReference>
<evidence type="ECO:0000313" key="2">
    <source>
        <dbReference type="EMBL" id="CCV66345.1"/>
    </source>
</evidence>
<accession>U4KPN8</accession>
<gene>
    <name evidence="2" type="ORF">BN85313240</name>
</gene>
<organism evidence="2 3">
    <name type="scientific">Acholeplasma brassicae</name>
    <dbReference type="NCBI Taxonomy" id="61635"/>
    <lineage>
        <taxon>Bacteria</taxon>
        <taxon>Bacillati</taxon>
        <taxon>Mycoplasmatota</taxon>
        <taxon>Mollicutes</taxon>
        <taxon>Acholeplasmatales</taxon>
        <taxon>Acholeplasmataceae</taxon>
        <taxon>Acholeplasma</taxon>
    </lineage>
</organism>
<proteinExistence type="predicted"/>
<dbReference type="HOGENOM" id="CLU_2646160_0_0_14"/>
<dbReference type="OrthoDB" id="2004788at2"/>
<feature type="transmembrane region" description="Helical" evidence="1">
    <location>
        <begin position="36"/>
        <end position="63"/>
    </location>
</feature>
<sequence length="76" mass="8759">MKKQNLSVLEMVLVIIPFTNAFGIDRFIMGDNKWGLIRLLIGIFTVGTVGFVLWIIDLVFLVMGNYQTDMMKYINK</sequence>
<feature type="transmembrane region" description="Helical" evidence="1">
    <location>
        <begin position="6"/>
        <end position="24"/>
    </location>
</feature>
<dbReference type="Proteomes" id="UP000032737">
    <property type="component" value="Chromosome"/>
</dbReference>
<name>U4KPN8_9MOLU</name>
<reference evidence="2 3" key="1">
    <citation type="journal article" date="2013" name="J. Mol. Microbiol. Biotechnol.">
        <title>Analysis of the Complete Genomes of Acholeplasma brassicae , A. palmae and A. laidlawii and Their Comparison to the Obligate Parasites from ' Candidatus Phytoplasma'.</title>
        <authorList>
            <person name="Kube M."/>
            <person name="Siewert C."/>
            <person name="Migdoll A.M."/>
            <person name="Duduk B."/>
            <person name="Holz S."/>
            <person name="Rabus R."/>
            <person name="Seemuller E."/>
            <person name="Mitrovic J."/>
            <person name="Muller I."/>
            <person name="Buttner C."/>
            <person name="Reinhardt R."/>
        </authorList>
    </citation>
    <scope>NUCLEOTIDE SEQUENCE [LARGE SCALE GENOMIC DNA]</scope>
    <source>
        <strain evidence="3">0502</strain>
    </source>
</reference>
<evidence type="ECO:0000256" key="1">
    <source>
        <dbReference type="SAM" id="Phobius"/>
    </source>
</evidence>
<keyword evidence="1" id="KW-0472">Membrane</keyword>
<dbReference type="KEGG" id="abra:BN85313240"/>
<dbReference type="RefSeq" id="WP_030005205.1">
    <property type="nucleotide sequence ID" value="NC_022549.1"/>
</dbReference>
<dbReference type="STRING" id="61635.BN85313240"/>
<keyword evidence="3" id="KW-1185">Reference proteome</keyword>
<dbReference type="AlphaFoldDB" id="U4KPN8"/>
<evidence type="ECO:0000313" key="3">
    <source>
        <dbReference type="Proteomes" id="UP000032737"/>
    </source>
</evidence>